<organism evidence="6 7">
    <name type="scientific">Secundilactobacillus collinoides DSM 20515 = JCM 1123</name>
    <dbReference type="NCBI Taxonomy" id="1423733"/>
    <lineage>
        <taxon>Bacteria</taxon>
        <taxon>Bacillati</taxon>
        <taxon>Bacillota</taxon>
        <taxon>Bacilli</taxon>
        <taxon>Lactobacillales</taxon>
        <taxon>Lactobacillaceae</taxon>
        <taxon>Secundilactobacillus</taxon>
    </lineage>
</organism>
<dbReference type="PANTHER" id="PTHR30204">
    <property type="entry name" value="REDOX-CYCLING DRUG-SENSING TRANSCRIPTIONAL ACTIVATOR SOXR"/>
    <property type="match status" value="1"/>
</dbReference>
<dbReference type="GO" id="GO:0003677">
    <property type="term" value="F:DNA binding"/>
    <property type="evidence" value="ECO:0007669"/>
    <property type="project" value="UniProtKB-KW"/>
</dbReference>
<sequence>MNNTLDPSFREQLRFVTKNVHWYLGIGDVAEATGVSQSQLRYWEQKGYIESKKENNQNRKYTYGTLIKVFIIKNYMEQGFTLGAAVKKAAAHKETTELIKRFVLDRFEGVETIDGLPAINLGYLDKAKSERLFALIKEDHTDFKIIPTSEA</sequence>
<dbReference type="RefSeq" id="WP_065101440.1">
    <property type="nucleotide sequence ID" value="NZ_AYYR01000029.1"/>
</dbReference>
<evidence type="ECO:0000256" key="2">
    <source>
        <dbReference type="ARBA" id="ARBA00023015"/>
    </source>
</evidence>
<evidence type="ECO:0000256" key="1">
    <source>
        <dbReference type="ARBA" id="ARBA00022491"/>
    </source>
</evidence>
<gene>
    <name evidence="6" type="ORF">FC82_GL001646</name>
</gene>
<dbReference type="EMBL" id="AYYR01000029">
    <property type="protein sequence ID" value="KRM76412.1"/>
    <property type="molecule type" value="Genomic_DNA"/>
</dbReference>
<dbReference type="Proteomes" id="UP000051845">
    <property type="component" value="Unassembled WGS sequence"/>
</dbReference>
<dbReference type="CDD" id="cd01105">
    <property type="entry name" value="HTH_GlnR-like"/>
    <property type="match status" value="1"/>
</dbReference>
<keyword evidence="3" id="KW-0238">DNA-binding</keyword>
<dbReference type="InterPro" id="IPR009061">
    <property type="entry name" value="DNA-bd_dom_put_sf"/>
</dbReference>
<dbReference type="InterPro" id="IPR000551">
    <property type="entry name" value="MerR-type_HTH_dom"/>
</dbReference>
<evidence type="ECO:0000256" key="4">
    <source>
        <dbReference type="ARBA" id="ARBA00023163"/>
    </source>
</evidence>
<proteinExistence type="predicted"/>
<comment type="caution">
    <text evidence="6">The sequence shown here is derived from an EMBL/GenBank/DDBJ whole genome shotgun (WGS) entry which is preliminary data.</text>
</comment>
<keyword evidence="4" id="KW-0804">Transcription</keyword>
<dbReference type="Pfam" id="PF13411">
    <property type="entry name" value="MerR_1"/>
    <property type="match status" value="1"/>
</dbReference>
<dbReference type="Gene3D" id="1.10.1660.10">
    <property type="match status" value="1"/>
</dbReference>
<keyword evidence="1" id="KW-0678">Repressor</keyword>
<evidence type="ECO:0000256" key="3">
    <source>
        <dbReference type="ARBA" id="ARBA00023125"/>
    </source>
</evidence>
<name>A0A0R2BLF0_SECCO</name>
<accession>A0A0R2BLF0</accession>
<dbReference type="PATRIC" id="fig|1423733.4.peg.1734"/>
<keyword evidence="2" id="KW-0805">Transcription regulation</keyword>
<reference evidence="6 7" key="1">
    <citation type="journal article" date="2015" name="Genome Announc.">
        <title>Expanding the biotechnology potential of lactobacilli through comparative genomics of 213 strains and associated genera.</title>
        <authorList>
            <person name="Sun Z."/>
            <person name="Harris H.M."/>
            <person name="McCann A."/>
            <person name="Guo C."/>
            <person name="Argimon S."/>
            <person name="Zhang W."/>
            <person name="Yang X."/>
            <person name="Jeffery I.B."/>
            <person name="Cooney J.C."/>
            <person name="Kagawa T.F."/>
            <person name="Liu W."/>
            <person name="Song Y."/>
            <person name="Salvetti E."/>
            <person name="Wrobel A."/>
            <person name="Rasinkangas P."/>
            <person name="Parkhill J."/>
            <person name="Rea M.C."/>
            <person name="O'Sullivan O."/>
            <person name="Ritari J."/>
            <person name="Douillard F.P."/>
            <person name="Paul Ross R."/>
            <person name="Yang R."/>
            <person name="Briner A.E."/>
            <person name="Felis G.E."/>
            <person name="de Vos W.M."/>
            <person name="Barrangou R."/>
            <person name="Klaenhammer T.R."/>
            <person name="Caufield P.W."/>
            <person name="Cui Y."/>
            <person name="Zhang H."/>
            <person name="O'Toole P.W."/>
        </authorList>
    </citation>
    <scope>NUCLEOTIDE SEQUENCE [LARGE SCALE GENOMIC DNA]</scope>
    <source>
        <strain evidence="6 7">DSM 20515</strain>
    </source>
</reference>
<dbReference type="SMART" id="SM00422">
    <property type="entry name" value="HTH_MERR"/>
    <property type="match status" value="1"/>
</dbReference>
<dbReference type="AlphaFoldDB" id="A0A0R2BLF0"/>
<evidence type="ECO:0000313" key="7">
    <source>
        <dbReference type="Proteomes" id="UP000051845"/>
    </source>
</evidence>
<dbReference type="STRING" id="33960.TY91_02985"/>
<dbReference type="PROSITE" id="PS50937">
    <property type="entry name" value="HTH_MERR_2"/>
    <property type="match status" value="1"/>
</dbReference>
<protein>
    <submittedName>
        <fullName evidence="6">Transcriptional regulator</fullName>
    </submittedName>
</protein>
<evidence type="ECO:0000259" key="5">
    <source>
        <dbReference type="PROSITE" id="PS50937"/>
    </source>
</evidence>
<dbReference type="GO" id="GO:0003700">
    <property type="term" value="F:DNA-binding transcription factor activity"/>
    <property type="evidence" value="ECO:0007669"/>
    <property type="project" value="InterPro"/>
</dbReference>
<feature type="domain" description="HTH merR-type" evidence="5">
    <location>
        <begin position="23"/>
        <end position="92"/>
    </location>
</feature>
<evidence type="ECO:0000313" key="6">
    <source>
        <dbReference type="EMBL" id="KRM76412.1"/>
    </source>
</evidence>
<dbReference type="PANTHER" id="PTHR30204:SF69">
    <property type="entry name" value="MERR-FAMILY TRANSCRIPTIONAL REGULATOR"/>
    <property type="match status" value="1"/>
</dbReference>
<dbReference type="SUPFAM" id="SSF46955">
    <property type="entry name" value="Putative DNA-binding domain"/>
    <property type="match status" value="1"/>
</dbReference>
<dbReference type="InterPro" id="IPR047057">
    <property type="entry name" value="MerR_fam"/>
</dbReference>